<evidence type="ECO:0000256" key="8">
    <source>
        <dbReference type="ARBA" id="ARBA00023242"/>
    </source>
</evidence>
<dbReference type="SMART" id="SM00401">
    <property type="entry name" value="ZnF_GATA"/>
    <property type="match status" value="1"/>
</dbReference>
<proteinExistence type="predicted"/>
<dbReference type="PROSITE" id="PS00344">
    <property type="entry name" value="GATA_ZN_FINGER_1"/>
    <property type="match status" value="1"/>
</dbReference>
<dbReference type="GO" id="GO:0000978">
    <property type="term" value="F:RNA polymerase II cis-regulatory region sequence-specific DNA binding"/>
    <property type="evidence" value="ECO:0007669"/>
    <property type="project" value="TreeGrafter"/>
</dbReference>
<feature type="compositionally biased region" description="Basic and acidic residues" evidence="10">
    <location>
        <begin position="187"/>
        <end position="200"/>
    </location>
</feature>
<dbReference type="GO" id="GO:0045944">
    <property type="term" value="P:positive regulation of transcription by RNA polymerase II"/>
    <property type="evidence" value="ECO:0007669"/>
    <property type="project" value="TreeGrafter"/>
</dbReference>
<evidence type="ECO:0000259" key="11">
    <source>
        <dbReference type="PROSITE" id="PS50114"/>
    </source>
</evidence>
<organism evidence="12 13">
    <name type="scientific">Pomacea canaliculata</name>
    <name type="common">Golden apple snail</name>
    <dbReference type="NCBI Taxonomy" id="400727"/>
    <lineage>
        <taxon>Eukaryota</taxon>
        <taxon>Metazoa</taxon>
        <taxon>Spiralia</taxon>
        <taxon>Lophotrochozoa</taxon>
        <taxon>Mollusca</taxon>
        <taxon>Gastropoda</taxon>
        <taxon>Caenogastropoda</taxon>
        <taxon>Architaenioglossa</taxon>
        <taxon>Ampullarioidea</taxon>
        <taxon>Ampullariidae</taxon>
        <taxon>Pomacea</taxon>
    </lineage>
</organism>
<evidence type="ECO:0000313" key="13">
    <source>
        <dbReference type="Proteomes" id="UP000245119"/>
    </source>
</evidence>
<keyword evidence="6" id="KW-0238">DNA-binding</keyword>
<protein>
    <recommendedName>
        <fullName evidence="11">GATA-type domain-containing protein</fullName>
    </recommendedName>
</protein>
<evidence type="ECO:0000256" key="10">
    <source>
        <dbReference type="SAM" id="MobiDB-lite"/>
    </source>
</evidence>
<evidence type="ECO:0000256" key="2">
    <source>
        <dbReference type="ARBA" id="ARBA00022723"/>
    </source>
</evidence>
<dbReference type="AlphaFoldDB" id="A0A2T7PGV0"/>
<evidence type="ECO:0000256" key="1">
    <source>
        <dbReference type="ARBA" id="ARBA00004123"/>
    </source>
</evidence>
<evidence type="ECO:0000256" key="6">
    <source>
        <dbReference type="ARBA" id="ARBA00023125"/>
    </source>
</evidence>
<dbReference type="Gene3D" id="3.30.50.10">
    <property type="entry name" value="Erythroid Transcription Factor GATA-1, subunit A"/>
    <property type="match status" value="1"/>
</dbReference>
<dbReference type="CDD" id="cd00202">
    <property type="entry name" value="ZnF_GATA"/>
    <property type="match status" value="1"/>
</dbReference>
<dbReference type="OrthoDB" id="515401at2759"/>
<evidence type="ECO:0000256" key="5">
    <source>
        <dbReference type="ARBA" id="ARBA00023015"/>
    </source>
</evidence>
<feature type="region of interest" description="Disordered" evidence="10">
    <location>
        <begin position="130"/>
        <end position="200"/>
    </location>
</feature>
<dbReference type="PROSITE" id="PS50114">
    <property type="entry name" value="GATA_ZN_FINGER_2"/>
    <property type="match status" value="1"/>
</dbReference>
<dbReference type="PRINTS" id="PR00619">
    <property type="entry name" value="GATAZNFINGER"/>
</dbReference>
<keyword evidence="7" id="KW-0804">Transcription</keyword>
<evidence type="ECO:0000313" key="12">
    <source>
        <dbReference type="EMBL" id="PVD32644.1"/>
    </source>
</evidence>
<keyword evidence="5" id="KW-0805">Transcription regulation</keyword>
<sequence length="495" mass="53099">MEERTQGDNSIPIAVLAGVIRSKLLTLFSSYHISQGTPLLLCASFVHSLSIDLQPIPVFLPIRAARSATCLKGCLQARSASPRDSHLYLGSGVRQLRSHLHSTMAAGRNRKLPLQRMRLCKVNSVDRSMMKATGQPSPSLHPPHATSPDPPVPQGGRLGGSHPPFHKQPPPCRRGCSSLLPQDQDDDSNKKFLSDSKFEKSTRRMGLSCANCSTSTTTLWRRNSEGEPVCNACGLYFKLHQVARPLSMKKDGIQTRKRKPKGSGSKSKASKEPQLPSYDSSSLMQHQSSSQIHQHHQQSQQHLSQQHHTQQQQQMMHESQSTLPHTHPINPSNSLVMVGHGARLPTLGSALSGTSLSSSSLTSSGLSLSGLSGGSAIDYHIHNSAVLAALASPINTTSHSTLLPISSLTSLGRQAMAAAAANHIASNNGPISSPMDRVMSLDSMLIKQATEPPFSPSPPKAIPVASDIHSETEAAVQSLSSEDILQLKPASVSQT</sequence>
<dbReference type="PANTHER" id="PTHR10071">
    <property type="entry name" value="TRANSCRIPTION FACTOR GATA FAMILY MEMBER"/>
    <property type="match status" value="1"/>
</dbReference>
<dbReference type="InterPro" id="IPR000679">
    <property type="entry name" value="Znf_GATA"/>
</dbReference>
<feature type="domain" description="GATA-type" evidence="11">
    <location>
        <begin position="203"/>
        <end position="256"/>
    </location>
</feature>
<dbReference type="Proteomes" id="UP000245119">
    <property type="component" value="Linkage Group LG4"/>
</dbReference>
<evidence type="ECO:0000256" key="9">
    <source>
        <dbReference type="PROSITE-ProRule" id="PRU00094"/>
    </source>
</evidence>
<comment type="subcellular location">
    <subcellularLocation>
        <location evidence="1">Nucleus</location>
    </subcellularLocation>
</comment>
<keyword evidence="2" id="KW-0479">Metal-binding</keyword>
<keyword evidence="8" id="KW-0539">Nucleus</keyword>
<dbReference type="InterPro" id="IPR013088">
    <property type="entry name" value="Znf_NHR/GATA"/>
</dbReference>
<gene>
    <name evidence="12" type="ORF">C0Q70_08088</name>
</gene>
<dbReference type="PANTHER" id="PTHR10071:SF337">
    <property type="entry name" value="GATA-BINDING FACTOR A"/>
    <property type="match status" value="1"/>
</dbReference>
<accession>A0A2T7PGV0</accession>
<comment type="caution">
    <text evidence="12">The sequence shown here is derived from an EMBL/GenBank/DDBJ whole genome shotgun (WGS) entry which is preliminary data.</text>
</comment>
<feature type="compositionally biased region" description="Low complexity" evidence="10">
    <location>
        <begin position="280"/>
        <end position="321"/>
    </location>
</feature>
<dbReference type="Pfam" id="PF00320">
    <property type="entry name" value="GATA"/>
    <property type="match status" value="1"/>
</dbReference>
<dbReference type="GO" id="GO:0008270">
    <property type="term" value="F:zinc ion binding"/>
    <property type="evidence" value="ECO:0007669"/>
    <property type="project" value="UniProtKB-KW"/>
</dbReference>
<dbReference type="FunFam" id="3.30.50.10:FF:000032">
    <property type="entry name" value="Transcription factor GATA-3"/>
    <property type="match status" value="1"/>
</dbReference>
<evidence type="ECO:0000256" key="3">
    <source>
        <dbReference type="ARBA" id="ARBA00022771"/>
    </source>
</evidence>
<name>A0A2T7PGV0_POMCA</name>
<dbReference type="GO" id="GO:0005634">
    <property type="term" value="C:nucleus"/>
    <property type="evidence" value="ECO:0007669"/>
    <property type="project" value="UniProtKB-SubCell"/>
</dbReference>
<keyword evidence="4" id="KW-0862">Zinc</keyword>
<dbReference type="SUPFAM" id="SSF57716">
    <property type="entry name" value="Glucocorticoid receptor-like (DNA-binding domain)"/>
    <property type="match status" value="1"/>
</dbReference>
<evidence type="ECO:0000256" key="7">
    <source>
        <dbReference type="ARBA" id="ARBA00023163"/>
    </source>
</evidence>
<feature type="region of interest" description="Disordered" evidence="10">
    <location>
        <begin position="248"/>
        <end position="336"/>
    </location>
</feature>
<keyword evidence="3 9" id="KW-0863">Zinc-finger</keyword>
<reference evidence="12 13" key="1">
    <citation type="submission" date="2018-04" db="EMBL/GenBank/DDBJ databases">
        <title>The genome of golden apple snail Pomacea canaliculata provides insight into stress tolerance and invasive adaptation.</title>
        <authorList>
            <person name="Liu C."/>
            <person name="Liu B."/>
            <person name="Ren Y."/>
            <person name="Zhang Y."/>
            <person name="Wang H."/>
            <person name="Li S."/>
            <person name="Jiang F."/>
            <person name="Yin L."/>
            <person name="Zhang G."/>
            <person name="Qian W."/>
            <person name="Fan W."/>
        </authorList>
    </citation>
    <scope>NUCLEOTIDE SEQUENCE [LARGE SCALE GENOMIC DNA]</scope>
    <source>
        <strain evidence="12">SZHN2017</strain>
        <tissue evidence="12">Muscle</tissue>
    </source>
</reference>
<dbReference type="GO" id="GO:0045165">
    <property type="term" value="P:cell fate commitment"/>
    <property type="evidence" value="ECO:0007669"/>
    <property type="project" value="TreeGrafter"/>
</dbReference>
<dbReference type="GO" id="GO:0000122">
    <property type="term" value="P:negative regulation of transcription by RNA polymerase II"/>
    <property type="evidence" value="ECO:0007669"/>
    <property type="project" value="TreeGrafter"/>
</dbReference>
<dbReference type="EMBL" id="PZQS01000004">
    <property type="protein sequence ID" value="PVD32644.1"/>
    <property type="molecule type" value="Genomic_DNA"/>
</dbReference>
<evidence type="ECO:0000256" key="4">
    <source>
        <dbReference type="ARBA" id="ARBA00022833"/>
    </source>
</evidence>
<dbReference type="STRING" id="400727.A0A2T7PGV0"/>
<keyword evidence="13" id="KW-1185">Reference proteome</keyword>
<dbReference type="GO" id="GO:0000981">
    <property type="term" value="F:DNA-binding transcription factor activity, RNA polymerase II-specific"/>
    <property type="evidence" value="ECO:0007669"/>
    <property type="project" value="TreeGrafter"/>
</dbReference>
<dbReference type="InterPro" id="IPR039355">
    <property type="entry name" value="Transcription_factor_GATA"/>
</dbReference>